<dbReference type="EMBL" id="JANPWB010000013">
    <property type="protein sequence ID" value="KAJ1107040.1"/>
    <property type="molecule type" value="Genomic_DNA"/>
</dbReference>
<evidence type="ECO:0000313" key="2">
    <source>
        <dbReference type="EMBL" id="KAJ1107040.1"/>
    </source>
</evidence>
<evidence type="ECO:0000256" key="1">
    <source>
        <dbReference type="SAM" id="MobiDB-lite"/>
    </source>
</evidence>
<protein>
    <submittedName>
        <fullName evidence="2">Uncharacterized protein</fullName>
    </submittedName>
</protein>
<keyword evidence="3" id="KW-1185">Reference proteome</keyword>
<dbReference type="Proteomes" id="UP001066276">
    <property type="component" value="Chromosome 9"/>
</dbReference>
<name>A0AAV7MTG1_PLEWA</name>
<sequence>MQPPPPGSRPKAAGPAHHLCVSVPLRLLWGSRTHPPPVSASPASPRRAAMVSAVYKFIGAAQDHSWLTFTLAPQELGFFRGIGRWGRPNRRLQGPPAHSARGRPATTLRGRSGQARPGSPCPSTWGAADLGHRSGATNPVPPVCAAASLHAGSLAGSSVFTGPGPSPSGPPPPRTLFQATHTLNCLWPLPGRARSSAPLELPLRSAGLPFHLRSGSATAVSLWGGLSFRAPSSGR</sequence>
<feature type="region of interest" description="Disordered" evidence="1">
    <location>
        <begin position="85"/>
        <end position="134"/>
    </location>
</feature>
<accession>A0AAV7MTG1</accession>
<proteinExistence type="predicted"/>
<organism evidence="2 3">
    <name type="scientific">Pleurodeles waltl</name>
    <name type="common">Iberian ribbed newt</name>
    <dbReference type="NCBI Taxonomy" id="8319"/>
    <lineage>
        <taxon>Eukaryota</taxon>
        <taxon>Metazoa</taxon>
        <taxon>Chordata</taxon>
        <taxon>Craniata</taxon>
        <taxon>Vertebrata</taxon>
        <taxon>Euteleostomi</taxon>
        <taxon>Amphibia</taxon>
        <taxon>Batrachia</taxon>
        <taxon>Caudata</taxon>
        <taxon>Salamandroidea</taxon>
        <taxon>Salamandridae</taxon>
        <taxon>Pleurodelinae</taxon>
        <taxon>Pleurodeles</taxon>
    </lineage>
</organism>
<evidence type="ECO:0000313" key="3">
    <source>
        <dbReference type="Proteomes" id="UP001066276"/>
    </source>
</evidence>
<dbReference type="AlphaFoldDB" id="A0AAV7MTG1"/>
<gene>
    <name evidence="2" type="ORF">NDU88_004437</name>
</gene>
<reference evidence="2" key="1">
    <citation type="journal article" date="2022" name="bioRxiv">
        <title>Sequencing and chromosome-scale assembly of the giantPleurodeles waltlgenome.</title>
        <authorList>
            <person name="Brown T."/>
            <person name="Elewa A."/>
            <person name="Iarovenko S."/>
            <person name="Subramanian E."/>
            <person name="Araus A.J."/>
            <person name="Petzold A."/>
            <person name="Susuki M."/>
            <person name="Suzuki K.-i.T."/>
            <person name="Hayashi T."/>
            <person name="Toyoda A."/>
            <person name="Oliveira C."/>
            <person name="Osipova E."/>
            <person name="Leigh N.D."/>
            <person name="Simon A."/>
            <person name="Yun M.H."/>
        </authorList>
    </citation>
    <scope>NUCLEOTIDE SEQUENCE</scope>
    <source>
        <strain evidence="2">20211129_DDA</strain>
        <tissue evidence="2">Liver</tissue>
    </source>
</reference>
<comment type="caution">
    <text evidence="2">The sequence shown here is derived from an EMBL/GenBank/DDBJ whole genome shotgun (WGS) entry which is preliminary data.</text>
</comment>